<organism evidence="9 10">
    <name type="scientific">Alternaria tenuissima</name>
    <dbReference type="NCBI Taxonomy" id="119927"/>
    <lineage>
        <taxon>Eukaryota</taxon>
        <taxon>Fungi</taxon>
        <taxon>Dikarya</taxon>
        <taxon>Ascomycota</taxon>
        <taxon>Pezizomycotina</taxon>
        <taxon>Dothideomycetes</taxon>
        <taxon>Pleosporomycetidae</taxon>
        <taxon>Pleosporales</taxon>
        <taxon>Pleosporineae</taxon>
        <taxon>Pleosporaceae</taxon>
        <taxon>Alternaria</taxon>
        <taxon>Alternaria sect. Alternaria</taxon>
        <taxon>Alternaria alternata complex</taxon>
    </lineage>
</organism>
<dbReference type="InterPro" id="IPR029016">
    <property type="entry name" value="GAF-like_dom_sf"/>
</dbReference>
<dbReference type="PROSITE" id="PS50109">
    <property type="entry name" value="HIS_KIN"/>
    <property type="match status" value="1"/>
</dbReference>
<dbReference type="Gene3D" id="3.40.50.2300">
    <property type="match status" value="1"/>
</dbReference>
<dbReference type="GO" id="GO:0005886">
    <property type="term" value="C:plasma membrane"/>
    <property type="evidence" value="ECO:0007669"/>
    <property type="project" value="TreeGrafter"/>
</dbReference>
<dbReference type="InterPro" id="IPR036097">
    <property type="entry name" value="HisK_dim/P_sf"/>
</dbReference>
<accession>A0A4Q4MVB5</accession>
<dbReference type="InterPro" id="IPR003594">
    <property type="entry name" value="HATPase_dom"/>
</dbReference>
<dbReference type="InterPro" id="IPR003661">
    <property type="entry name" value="HisK_dim/P_dom"/>
</dbReference>
<proteinExistence type="predicted"/>
<dbReference type="GO" id="GO:0000155">
    <property type="term" value="F:phosphorelay sensor kinase activity"/>
    <property type="evidence" value="ECO:0007669"/>
    <property type="project" value="InterPro"/>
</dbReference>
<feature type="domain" description="Histidine kinase" evidence="7">
    <location>
        <begin position="440"/>
        <end position="680"/>
    </location>
</feature>
<feature type="modified residue" description="4-aspartylphosphate" evidence="5">
    <location>
        <position position="955"/>
    </location>
</feature>
<comment type="caution">
    <text evidence="9">The sequence shown here is derived from an EMBL/GenBank/DDBJ whole genome shotgun (WGS) entry which is preliminary data.</text>
</comment>
<dbReference type="AlphaFoldDB" id="A0A4Q4MVB5"/>
<protein>
    <recommendedName>
        <fullName evidence="2">histidine kinase</fullName>
        <ecNumber evidence="2">2.7.13.3</ecNumber>
    </recommendedName>
</protein>
<dbReference type="SUPFAM" id="SSF55874">
    <property type="entry name" value="ATPase domain of HSP90 chaperone/DNA topoisomerase II/histidine kinase"/>
    <property type="match status" value="1"/>
</dbReference>
<dbReference type="CDD" id="cd17546">
    <property type="entry name" value="REC_hyHK_CKI1_RcsC-like"/>
    <property type="match status" value="1"/>
</dbReference>
<dbReference type="InterPro" id="IPR011006">
    <property type="entry name" value="CheY-like_superfamily"/>
</dbReference>
<feature type="region of interest" description="Disordered" evidence="6">
    <location>
        <begin position="826"/>
        <end position="851"/>
    </location>
</feature>
<dbReference type="PANTHER" id="PTHR43047:SF72">
    <property type="entry name" value="OSMOSENSING HISTIDINE PROTEIN KINASE SLN1"/>
    <property type="match status" value="1"/>
</dbReference>
<dbReference type="SUPFAM" id="SSF47384">
    <property type="entry name" value="Homodimeric domain of signal transducing histidine kinase"/>
    <property type="match status" value="1"/>
</dbReference>
<dbReference type="Gene3D" id="3.30.450.40">
    <property type="match status" value="1"/>
</dbReference>
<evidence type="ECO:0000256" key="4">
    <source>
        <dbReference type="ARBA" id="ARBA00022777"/>
    </source>
</evidence>
<dbReference type="Gene3D" id="3.30.565.10">
    <property type="entry name" value="Histidine kinase-like ATPase, C-terminal domain"/>
    <property type="match status" value="1"/>
</dbReference>
<comment type="catalytic activity">
    <reaction evidence="1">
        <text>ATP + protein L-histidine = ADP + protein N-phospho-L-histidine.</text>
        <dbReference type="EC" id="2.7.13.3"/>
    </reaction>
</comment>
<dbReference type="InterPro" id="IPR005467">
    <property type="entry name" value="His_kinase_dom"/>
</dbReference>
<evidence type="ECO:0000256" key="3">
    <source>
        <dbReference type="ARBA" id="ARBA00022679"/>
    </source>
</evidence>
<dbReference type="SUPFAM" id="SSF52172">
    <property type="entry name" value="CheY-like"/>
    <property type="match status" value="1"/>
</dbReference>
<dbReference type="GO" id="GO:0009927">
    <property type="term" value="F:histidine phosphotransfer kinase activity"/>
    <property type="evidence" value="ECO:0007669"/>
    <property type="project" value="TreeGrafter"/>
</dbReference>
<evidence type="ECO:0000256" key="6">
    <source>
        <dbReference type="SAM" id="MobiDB-lite"/>
    </source>
</evidence>
<dbReference type="PROSITE" id="PS50110">
    <property type="entry name" value="RESPONSE_REGULATORY"/>
    <property type="match status" value="1"/>
</dbReference>
<dbReference type="Pfam" id="PF00512">
    <property type="entry name" value="HisKA"/>
    <property type="match status" value="1"/>
</dbReference>
<evidence type="ECO:0000259" key="7">
    <source>
        <dbReference type="PROSITE" id="PS50109"/>
    </source>
</evidence>
<dbReference type="Proteomes" id="UP000292402">
    <property type="component" value="Unassembled WGS sequence"/>
</dbReference>
<dbReference type="Pfam" id="PF02518">
    <property type="entry name" value="HATPase_c"/>
    <property type="match status" value="1"/>
</dbReference>
<evidence type="ECO:0000256" key="5">
    <source>
        <dbReference type="PROSITE-ProRule" id="PRU00169"/>
    </source>
</evidence>
<evidence type="ECO:0000256" key="2">
    <source>
        <dbReference type="ARBA" id="ARBA00012438"/>
    </source>
</evidence>
<dbReference type="SUPFAM" id="SSF55781">
    <property type="entry name" value="GAF domain-like"/>
    <property type="match status" value="1"/>
</dbReference>
<dbReference type="SMART" id="SM00448">
    <property type="entry name" value="REC"/>
    <property type="match status" value="1"/>
</dbReference>
<dbReference type="Gene3D" id="1.10.287.130">
    <property type="match status" value="1"/>
</dbReference>
<name>A0A4Q4MVB5_9PLEO</name>
<dbReference type="InterPro" id="IPR036890">
    <property type="entry name" value="HATPase_C_sf"/>
</dbReference>
<reference evidence="10" key="1">
    <citation type="journal article" date="2019" name="bioRxiv">
        <title>Genomics, evolutionary history and diagnostics of the Alternaria alternata species group including apple and Asian pear pathotypes.</title>
        <authorList>
            <person name="Armitage A.D."/>
            <person name="Cockerton H.M."/>
            <person name="Sreenivasaprasad S."/>
            <person name="Woodhall J.W."/>
            <person name="Lane C.R."/>
            <person name="Harrison R.J."/>
            <person name="Clarkson J.P."/>
        </authorList>
    </citation>
    <scope>NUCLEOTIDE SEQUENCE [LARGE SCALE GENOMIC DNA]</scope>
    <source>
        <strain evidence="10">FERA 1082</strain>
    </source>
</reference>
<dbReference type="Pfam" id="PF00072">
    <property type="entry name" value="Response_reg"/>
    <property type="match status" value="1"/>
</dbReference>
<dbReference type="CDD" id="cd00082">
    <property type="entry name" value="HisKA"/>
    <property type="match status" value="1"/>
</dbReference>
<keyword evidence="5" id="KW-0597">Phosphoprotein</keyword>
<dbReference type="InterPro" id="IPR001789">
    <property type="entry name" value="Sig_transdc_resp-reg_receiver"/>
</dbReference>
<evidence type="ECO:0000313" key="9">
    <source>
        <dbReference type="EMBL" id="RYN60726.1"/>
    </source>
</evidence>
<gene>
    <name evidence="9" type="ORF">AA0114_g926</name>
</gene>
<evidence type="ECO:0000256" key="1">
    <source>
        <dbReference type="ARBA" id="ARBA00000085"/>
    </source>
</evidence>
<dbReference type="EC" id="2.7.13.3" evidence="2"/>
<dbReference type="SMART" id="SM00388">
    <property type="entry name" value="HisKA"/>
    <property type="match status" value="1"/>
</dbReference>
<dbReference type="PANTHER" id="PTHR43047">
    <property type="entry name" value="TWO-COMPONENT HISTIDINE PROTEIN KINASE"/>
    <property type="match status" value="1"/>
</dbReference>
<feature type="domain" description="Response regulatory" evidence="8">
    <location>
        <begin position="890"/>
        <end position="1025"/>
    </location>
</feature>
<keyword evidence="3" id="KW-0808">Transferase</keyword>
<dbReference type="EMBL" id="PDXA01000002">
    <property type="protein sequence ID" value="RYN60726.1"/>
    <property type="molecule type" value="Genomic_DNA"/>
</dbReference>
<evidence type="ECO:0000259" key="8">
    <source>
        <dbReference type="PROSITE" id="PS50110"/>
    </source>
</evidence>
<sequence>MQSKGGARVAFFPKADAAVLASRHAAPAISERPTTTAPIFDLEHADKPLDSWTAGQVAAVYPHNHDIWSPAPIPARAQCPTSIHADSYLFPVLTRNERLRLTLFFYYTRGALEDVELMSRLQEKVYLAHETVGWEFVIAGLLNHTTYTRMVTVNLPLAILPRRESTCAHTINQPPGTVFAMQNMAIDWRFEKSPHVEQGGLRAYAGVPLRFETEFGEHVAFGSLCVASNSPQEPLSKTVQQALARLADWIVADIVHSARARRQRERRRMLELLSQAQQHCDDHVNMEEAIPRMLQDVYPNTEVSINLITDGQATLNGGTSFRTCELEQGLWEDTACEWQYMSFSTTYTDLAPALFVDFDYAIENLNHSDMTAPRAVRVIAAQCTSQRAAMFLVVASNDLKMVFDDIDSWFVHMCANILCRYWQGRALQEALSAKETFLRGITHQLRTPIHGILGSVELLTEELKSRNVVPSTAASSPTASPDIEQLDPYTYIKTIKTSARELISTVNSLIKLNQWADIAQAERVLTMHKISEIEDALLKETLLGLSDDLSTRPSFIIQHHLPTSCDLLAVDKRVFLDCIQPLMVNAAQNAAGGIVAVTLSVTEGCQSLIVDVEHSGHKTSKGYYDRVFDAHEKIDLSGTDTALGLTLASKAATLLGGEITLVRSSQGPGSHIKATFNEPICASSLPSSRAAKDRFTRLPPTFHHLASESSTSSLGYYFTQYLSGAGWSASRTLHDSFVIVDYTPNLAELYRHTSSIGTEQVAICLVPECACFLDFHTERVRRQGNVVYVQGPFLSETLEQALEHADAISAEFRSSTPDAGVNATGGVAIEPFSPPSTPHTNGRPGLPAERGSIFPEKLQTELVQSVRSLRIQTKPTLTLTQAPVASDKPLTLLVDDNAVNLRLLEMYCTRRSIPFRSAKDGQQAVNIFSEALVPKYDSLLRQSLPTQPFKLILMDLQMPVCDGIDATKQIRRLEKQHKHERSVLFIVTGQDSSNDRKAAEDAGADEFLTKPVGPKVLDQWVKKWYPDLDI</sequence>
<evidence type="ECO:0000313" key="10">
    <source>
        <dbReference type="Proteomes" id="UP000292402"/>
    </source>
</evidence>
<keyword evidence="4" id="KW-0418">Kinase</keyword>